<dbReference type="Proteomes" id="UP000069906">
    <property type="component" value="Chromosome"/>
</dbReference>
<dbReference type="AlphaFoldDB" id="A0A0F7P8K2"/>
<dbReference type="OrthoDB" id="313608at2157"/>
<reference evidence="2 5" key="1">
    <citation type="journal article" date="2015" name="ISME J.">
        <title>Elemental sulfur and acetate can support life of a novel strictly anaerobic haloarchaeon.</title>
        <authorList>
            <person name="Sorokin D.Y."/>
            <person name="Kublanov I.V."/>
            <person name="Gavrilov S.N."/>
            <person name="Rojo D."/>
            <person name="Roman P."/>
            <person name="Golyshin P.N."/>
            <person name="Slepak V.Z."/>
            <person name="Smedile F."/>
            <person name="Ferrer M."/>
            <person name="Messina E."/>
            <person name="La Cono V."/>
            <person name="Yakimov M.M."/>
        </authorList>
    </citation>
    <scope>NUCLEOTIDE SEQUENCE [LARGE SCALE GENOMIC DNA]</scope>
    <source>
        <strain evidence="2 5">HSR2</strain>
    </source>
</reference>
<dbReference type="KEGG" id="hsf:HLASA_0991"/>
<proteinExistence type="predicted"/>
<dbReference type="HOGENOM" id="CLU_1792052_0_0_2"/>
<dbReference type="GeneID" id="26010347"/>
<dbReference type="EMBL" id="CP008874">
    <property type="protein sequence ID" value="AKH97491.1"/>
    <property type="molecule type" value="Genomic_DNA"/>
</dbReference>
<dbReference type="EMBL" id="CP011564">
    <property type="protein sequence ID" value="ALG81887.1"/>
    <property type="molecule type" value="Genomic_DNA"/>
</dbReference>
<evidence type="ECO:0000313" key="4">
    <source>
        <dbReference type="Proteomes" id="UP000060390"/>
    </source>
</evidence>
<keyword evidence="5" id="KW-1185">Reference proteome</keyword>
<keyword evidence="1" id="KW-0812">Transmembrane</keyword>
<dbReference type="RefSeq" id="WP_050048242.1">
    <property type="nucleotide sequence ID" value="NZ_CP008874.1"/>
</dbReference>
<sequence length="144" mass="15604">MNTRGRSLDVETVGQAVVPVAGSTVLLTAAFLGILALLTNRATGFADRFPYYVLLMAVGFVVALFLLERPTLEGTQILVATLGLTLTTFVVVTLAGEGITFAIKHPDEVLVSNLIMYLVSAALIASGLVFWSVRHWREYATYVR</sequence>
<keyword evidence="1" id="KW-0472">Membrane</keyword>
<accession>A0A0F7P8K2</accession>
<evidence type="ECO:0000313" key="3">
    <source>
        <dbReference type="EMBL" id="ALG81887.1"/>
    </source>
</evidence>
<evidence type="ECO:0000313" key="5">
    <source>
        <dbReference type="Proteomes" id="UP000069906"/>
    </source>
</evidence>
<reference evidence="3 4" key="3">
    <citation type="journal article" date="2016" name="Stand. Genomic Sci.">
        <title>Complete genome sequence of 'Halanaeroarchaeum sulfurireducens' M27-SA2, a sulfur-reducing and acetate-oxidizing haloarchaeon from the deep-sea hypersaline anoxic lake Medee.</title>
        <authorList>
            <person name="Messina E."/>
            <person name="Sorokin D.Y."/>
            <person name="Kublanov I.V."/>
            <person name="Toshchakov S."/>
            <person name="Lopatina A."/>
            <person name="Arcadi E."/>
            <person name="Smedile F."/>
            <person name="La Spada G."/>
            <person name="La Cono V."/>
            <person name="Yakimov M.M."/>
        </authorList>
    </citation>
    <scope>NUCLEOTIDE SEQUENCE [LARGE SCALE GENOMIC DNA]</scope>
    <source>
        <strain evidence="3 4">M27-SA2</strain>
    </source>
</reference>
<protein>
    <submittedName>
        <fullName evidence="2">Uncharacterized protein</fullName>
    </submittedName>
</protein>
<evidence type="ECO:0000256" key="1">
    <source>
        <dbReference type="SAM" id="Phobius"/>
    </source>
</evidence>
<feature type="transmembrane region" description="Helical" evidence="1">
    <location>
        <begin position="115"/>
        <end position="133"/>
    </location>
</feature>
<feature type="transmembrane region" description="Helical" evidence="1">
    <location>
        <begin position="79"/>
        <end position="103"/>
    </location>
</feature>
<evidence type="ECO:0000313" key="2">
    <source>
        <dbReference type="EMBL" id="AKH97491.1"/>
    </source>
</evidence>
<feature type="transmembrane region" description="Helical" evidence="1">
    <location>
        <begin position="49"/>
        <end position="67"/>
    </location>
</feature>
<keyword evidence="1" id="KW-1133">Transmembrane helix</keyword>
<reference evidence="4" key="2">
    <citation type="submission" date="2015-05" db="EMBL/GenBank/DDBJ databases">
        <title>Complete genome sequence of Halanaeroarchaeum sulfurireducens type strain M27-SA2, a sulfate-reducer haloarchaeon from marine anoxic lake Medee.</title>
        <authorList>
            <person name="Messina E."/>
            <person name="Kublanov I.V."/>
            <person name="Toshchakov S."/>
            <person name="Arcadi E."/>
            <person name="La Spada G."/>
            <person name="La Cono V."/>
            <person name="Yakimov M.M."/>
        </authorList>
    </citation>
    <scope>NUCLEOTIDE SEQUENCE [LARGE SCALE GENOMIC DNA]</scope>
    <source>
        <strain evidence="4">M27-SA2</strain>
    </source>
</reference>
<name>A0A0F7P8K2_9EURY</name>
<organism evidence="2 5">
    <name type="scientific">Halanaeroarchaeum sulfurireducens</name>
    <dbReference type="NCBI Taxonomy" id="1604004"/>
    <lineage>
        <taxon>Archaea</taxon>
        <taxon>Methanobacteriati</taxon>
        <taxon>Methanobacteriota</taxon>
        <taxon>Stenosarchaea group</taxon>
        <taxon>Halobacteria</taxon>
        <taxon>Halobacteriales</taxon>
        <taxon>Halobacteriaceae</taxon>
        <taxon>Halanaeroarchaeum</taxon>
    </lineage>
</organism>
<feature type="transmembrane region" description="Helical" evidence="1">
    <location>
        <begin position="12"/>
        <end position="37"/>
    </location>
</feature>
<dbReference type="KEGG" id="hsu:HLASF_1002"/>
<gene>
    <name evidence="3" type="ORF">HLASA_0991</name>
    <name evidence="2" type="ORF">HLASF_1002</name>
</gene>
<dbReference type="Proteomes" id="UP000060390">
    <property type="component" value="Chromosome"/>
</dbReference>